<keyword evidence="2" id="KW-0812">Transmembrane</keyword>
<dbReference type="InterPro" id="IPR050631">
    <property type="entry name" value="PheA/TfdB_FAD_monoxygenase"/>
</dbReference>
<dbReference type="Proteomes" id="UP001595748">
    <property type="component" value="Unassembled WGS sequence"/>
</dbReference>
<gene>
    <name evidence="4" type="ORF">ACFOPQ_07610</name>
</gene>
<dbReference type="RefSeq" id="WP_380076758.1">
    <property type="nucleotide sequence ID" value="NZ_JBHRZF010000086.1"/>
</dbReference>
<accession>A0ABV8A4J2</accession>
<dbReference type="InterPro" id="IPR036188">
    <property type="entry name" value="FAD/NAD-bd_sf"/>
</dbReference>
<keyword evidence="2" id="KW-0472">Membrane</keyword>
<keyword evidence="4" id="KW-0503">Monooxygenase</keyword>
<evidence type="ECO:0000256" key="2">
    <source>
        <dbReference type="SAM" id="Phobius"/>
    </source>
</evidence>
<dbReference type="InterPro" id="IPR002938">
    <property type="entry name" value="FAD-bd"/>
</dbReference>
<name>A0ABV8A4J2_9DEIO</name>
<evidence type="ECO:0000313" key="5">
    <source>
        <dbReference type="Proteomes" id="UP001595748"/>
    </source>
</evidence>
<dbReference type="GO" id="GO:0004497">
    <property type="term" value="F:monooxygenase activity"/>
    <property type="evidence" value="ECO:0007669"/>
    <property type="project" value="UniProtKB-KW"/>
</dbReference>
<dbReference type="SUPFAM" id="SSF51905">
    <property type="entry name" value="FAD/NAD(P)-binding domain"/>
    <property type="match status" value="1"/>
</dbReference>
<protein>
    <submittedName>
        <fullName evidence="4">FAD-dependent monooxygenase</fullName>
    </submittedName>
</protein>
<keyword evidence="1" id="KW-0560">Oxidoreductase</keyword>
<reference evidence="5" key="1">
    <citation type="journal article" date="2019" name="Int. J. Syst. Evol. Microbiol.">
        <title>The Global Catalogue of Microorganisms (GCM) 10K type strain sequencing project: providing services to taxonomists for standard genome sequencing and annotation.</title>
        <authorList>
            <consortium name="The Broad Institute Genomics Platform"/>
            <consortium name="The Broad Institute Genome Sequencing Center for Infectious Disease"/>
            <person name="Wu L."/>
            <person name="Ma J."/>
        </authorList>
    </citation>
    <scope>NUCLEOTIDE SEQUENCE [LARGE SCALE GENOMIC DNA]</scope>
    <source>
        <strain evidence="5">CCTCC AB 2013263</strain>
    </source>
</reference>
<feature type="transmembrane region" description="Helical" evidence="2">
    <location>
        <begin position="12"/>
        <end position="34"/>
    </location>
</feature>
<evidence type="ECO:0000256" key="1">
    <source>
        <dbReference type="ARBA" id="ARBA00023002"/>
    </source>
</evidence>
<evidence type="ECO:0000259" key="3">
    <source>
        <dbReference type="Pfam" id="PF01494"/>
    </source>
</evidence>
<keyword evidence="5" id="KW-1185">Reference proteome</keyword>
<feature type="domain" description="FAD-binding" evidence="3">
    <location>
        <begin position="7"/>
        <end position="143"/>
    </location>
</feature>
<dbReference type="EMBL" id="JBHRZF010000086">
    <property type="protein sequence ID" value="MFC3860628.1"/>
    <property type="molecule type" value="Genomic_DNA"/>
</dbReference>
<dbReference type="PANTHER" id="PTHR43476">
    <property type="entry name" value="3-(3-HYDROXY-PHENYL)PROPIONATE/3-HYDROXYCINNAMIC ACID HYDROXYLASE"/>
    <property type="match status" value="1"/>
</dbReference>
<dbReference type="Gene3D" id="3.50.50.60">
    <property type="entry name" value="FAD/NAD(P)-binding domain"/>
    <property type="match status" value="1"/>
</dbReference>
<organism evidence="4 5">
    <name type="scientific">Deinococcus antarcticus</name>
    <dbReference type="NCBI Taxonomy" id="1298767"/>
    <lineage>
        <taxon>Bacteria</taxon>
        <taxon>Thermotogati</taxon>
        <taxon>Deinococcota</taxon>
        <taxon>Deinococci</taxon>
        <taxon>Deinococcales</taxon>
        <taxon>Deinococcaceae</taxon>
        <taxon>Deinococcus</taxon>
    </lineage>
</organism>
<dbReference type="Pfam" id="PF01494">
    <property type="entry name" value="FAD_binding_3"/>
    <property type="match status" value="1"/>
</dbReference>
<dbReference type="PANTHER" id="PTHR43476:SF3">
    <property type="entry name" value="FAD-BINDING MONOOXYGENASE"/>
    <property type="match status" value="1"/>
</dbReference>
<proteinExistence type="predicted"/>
<evidence type="ECO:0000313" key="4">
    <source>
        <dbReference type="EMBL" id="MFC3860628.1"/>
    </source>
</evidence>
<keyword evidence="2" id="KW-1133">Transmembrane helix</keyword>
<sequence length="189" mass="20398">MPPEVDFDVVVVGGGPVGLFLGCCLALRGLRLLVLEKQEAPRQHSRAIGIHPPALKLLSALGLAEQAIARGVTVKRGVVRGERGVLGELEFTGISPYPFVLALPQQETEGLLEARLHELAPGALQRGQQVMHLESSAAWATVTCQDAGGTVHRHRTRYYDFTLPDEIASGQLRPLRDPDSSEAFLAQIP</sequence>
<comment type="caution">
    <text evidence="4">The sequence shown here is derived from an EMBL/GenBank/DDBJ whole genome shotgun (WGS) entry which is preliminary data.</text>
</comment>